<dbReference type="AlphaFoldDB" id="A0A1X0MY44"/>
<accession>A0A1X0MY44</accession>
<reference evidence="2" key="1">
    <citation type="submission" date="2017-02" db="EMBL/GenBank/DDBJ databases">
        <title>Pseudomonas floridae sp. nov., a novel pathogenic bacterial species isolated from tomato.</title>
        <authorList>
            <person name="Timilsina S."/>
            <person name="Vallad G.E."/>
            <person name="Jones J.B."/>
        </authorList>
    </citation>
    <scope>NUCLEOTIDE SEQUENCE [LARGE SCALE GENOMIC DNA]</scope>
    <source>
        <strain evidence="2">GEV388</strain>
    </source>
</reference>
<dbReference type="STRING" id="1958950.BZK31_27550"/>
<dbReference type="EMBL" id="MUIO01000166">
    <property type="protein sequence ID" value="ORC53454.1"/>
    <property type="molecule type" value="Genomic_DNA"/>
</dbReference>
<protein>
    <recommendedName>
        <fullName evidence="3">DUF1795 domain-containing protein</fullName>
    </recommendedName>
</protein>
<gene>
    <name evidence="1" type="ORF">BZK31_27550</name>
</gene>
<dbReference type="Gene3D" id="3.40.1000.10">
    <property type="entry name" value="Mog1/PsbP, alpha/beta/alpha sandwich"/>
    <property type="match status" value="1"/>
</dbReference>
<proteinExistence type="predicted"/>
<dbReference type="OrthoDB" id="7026730at2"/>
<sequence>MVRTSIYDRISAKRIALEEAARKAEQEAPVVEVVPEPEPEPVVPLRELPSSFSFGGFNLVFPEGFRFRDIQTTVEHEGSQVMLSIKRRDVMDGQTLESLFGASIQAFRERDPELRVIRRQDSSLAGSPAKTLDFFFKVGTAEHHARLVGAVVPVAEQGVEQWLEVSCLVDPVNPQLSLWLTDFDRMLDGLAAH</sequence>
<comment type="caution">
    <text evidence="1">The sequence shown here is derived from an EMBL/GenBank/DDBJ whole genome shotgun (WGS) entry which is preliminary data.</text>
</comment>
<dbReference type="RefSeq" id="WP_083186350.1">
    <property type="nucleotide sequence ID" value="NZ_CBCRZR010000052.1"/>
</dbReference>
<evidence type="ECO:0008006" key="3">
    <source>
        <dbReference type="Google" id="ProtNLM"/>
    </source>
</evidence>
<organism evidence="1 2">
    <name type="scientific">Pseudomonas floridensis</name>
    <dbReference type="NCBI Taxonomy" id="1958950"/>
    <lineage>
        <taxon>Bacteria</taxon>
        <taxon>Pseudomonadati</taxon>
        <taxon>Pseudomonadota</taxon>
        <taxon>Gammaproteobacteria</taxon>
        <taxon>Pseudomonadales</taxon>
        <taxon>Pseudomonadaceae</taxon>
        <taxon>Pseudomonas</taxon>
    </lineage>
</organism>
<evidence type="ECO:0000313" key="1">
    <source>
        <dbReference type="EMBL" id="ORC53454.1"/>
    </source>
</evidence>
<name>A0A1X0MY44_9PSED</name>
<dbReference type="Proteomes" id="UP000192815">
    <property type="component" value="Unassembled WGS sequence"/>
</dbReference>
<keyword evidence="2" id="KW-1185">Reference proteome</keyword>
<dbReference type="Pfam" id="PF08786">
    <property type="entry name" value="DcrB"/>
    <property type="match status" value="1"/>
</dbReference>
<evidence type="ECO:0000313" key="2">
    <source>
        <dbReference type="Proteomes" id="UP000192815"/>
    </source>
</evidence>
<dbReference type="InterPro" id="IPR014894">
    <property type="entry name" value="DcrB/EagT6"/>
</dbReference>